<dbReference type="SUPFAM" id="SSF51735">
    <property type="entry name" value="NAD(P)-binding Rossmann-fold domains"/>
    <property type="match status" value="1"/>
</dbReference>
<keyword evidence="4" id="KW-0456">Lyase</keyword>
<dbReference type="EMBL" id="JBHTLN010000001">
    <property type="protein sequence ID" value="MFD1121507.1"/>
    <property type="molecule type" value="Genomic_DNA"/>
</dbReference>
<comment type="caution">
    <text evidence="6">The sequence shown here is derived from an EMBL/GenBank/DDBJ whole genome shotgun (WGS) entry which is preliminary data.</text>
</comment>
<comment type="cofactor">
    <cofactor evidence="1">
        <name>NAD(+)</name>
        <dbReference type="ChEBI" id="CHEBI:57540"/>
    </cofactor>
</comment>
<dbReference type="Proteomes" id="UP001597206">
    <property type="component" value="Unassembled WGS sequence"/>
</dbReference>
<keyword evidence="7" id="KW-1185">Reference proteome</keyword>
<keyword evidence="3" id="KW-0520">NAD</keyword>
<sequence length="347" mass="38970">MNSIETDDLELITQKYAIPWIALKDKTVLITGASGFLASYMIKTLLYLNKKIFLNVSIIAVCRNRERFQKTFDTNTIGAAVEFIEQDICQPINIIREVDFIVHAASQASPKYYETDPVGTLSANTIATMHLLEFAKSKKVKGFLYFSSCEIYGEVKNIPTSEVDYGYLDPMSVRSCYAESKRMGENMCVAWNRQYNVPTKIVRPFHTYGPGMKLDDGRVYADFVASAVNGNDIEIKSNGLARRSFCYLADAVAAFWIILLKGENAQAYNVGNPEGEISIRDLATLVAGLDSEKRINVIFKQRDNFDFYTESPVSITCPDISKIKTLGWKPLTTLSDGFSKTIESYKL</sequence>
<reference evidence="7" key="1">
    <citation type="journal article" date="2019" name="Int. J. Syst. Evol. Microbiol.">
        <title>The Global Catalogue of Microorganisms (GCM) 10K type strain sequencing project: providing services to taxonomists for standard genome sequencing and annotation.</title>
        <authorList>
            <consortium name="The Broad Institute Genomics Platform"/>
            <consortium name="The Broad Institute Genome Sequencing Center for Infectious Disease"/>
            <person name="Wu L."/>
            <person name="Ma J."/>
        </authorList>
    </citation>
    <scope>NUCLEOTIDE SEQUENCE [LARGE SCALE GENOMIC DNA]</scope>
    <source>
        <strain evidence="7">CCUG 58411</strain>
    </source>
</reference>
<dbReference type="Gene3D" id="3.40.50.720">
    <property type="entry name" value="NAD(P)-binding Rossmann-like Domain"/>
    <property type="match status" value="1"/>
</dbReference>
<evidence type="ECO:0000256" key="4">
    <source>
        <dbReference type="ARBA" id="ARBA00023239"/>
    </source>
</evidence>
<dbReference type="InterPro" id="IPR044516">
    <property type="entry name" value="UXS-like"/>
</dbReference>
<evidence type="ECO:0000256" key="3">
    <source>
        <dbReference type="ARBA" id="ARBA00023027"/>
    </source>
</evidence>
<dbReference type="InterPro" id="IPR001509">
    <property type="entry name" value="Epimerase_deHydtase"/>
</dbReference>
<evidence type="ECO:0000259" key="5">
    <source>
        <dbReference type="Pfam" id="PF01370"/>
    </source>
</evidence>
<evidence type="ECO:0000313" key="6">
    <source>
        <dbReference type="EMBL" id="MFD1121507.1"/>
    </source>
</evidence>
<evidence type="ECO:0000256" key="2">
    <source>
        <dbReference type="ARBA" id="ARBA00022793"/>
    </source>
</evidence>
<feature type="domain" description="NAD-dependent epimerase/dehydratase" evidence="5">
    <location>
        <begin position="28"/>
        <end position="271"/>
    </location>
</feature>
<evidence type="ECO:0000256" key="1">
    <source>
        <dbReference type="ARBA" id="ARBA00001911"/>
    </source>
</evidence>
<dbReference type="PANTHER" id="PTHR43078">
    <property type="entry name" value="UDP-GLUCURONIC ACID DECARBOXYLASE-RELATED"/>
    <property type="match status" value="1"/>
</dbReference>
<protein>
    <submittedName>
        <fullName evidence="6">NAD-dependent epimerase/dehydratase family protein</fullName>
    </submittedName>
</protein>
<evidence type="ECO:0000313" key="7">
    <source>
        <dbReference type="Proteomes" id="UP001597206"/>
    </source>
</evidence>
<dbReference type="RefSeq" id="WP_379030442.1">
    <property type="nucleotide sequence ID" value="NZ_JBHTLN010000001.1"/>
</dbReference>
<accession>A0ABW3P876</accession>
<dbReference type="PANTHER" id="PTHR43078:SF7">
    <property type="entry name" value="UDP-GLUCURONATE DECARBOXYLASE"/>
    <property type="match status" value="1"/>
</dbReference>
<name>A0ABW3P876_9PROT</name>
<dbReference type="InterPro" id="IPR036291">
    <property type="entry name" value="NAD(P)-bd_dom_sf"/>
</dbReference>
<dbReference type="Pfam" id="PF01370">
    <property type="entry name" value="Epimerase"/>
    <property type="match status" value="1"/>
</dbReference>
<gene>
    <name evidence="6" type="ORF">ACFQ2T_03245</name>
</gene>
<proteinExistence type="predicted"/>
<keyword evidence="2" id="KW-0210">Decarboxylase</keyword>
<organism evidence="6 7">
    <name type="scientific">Methylophilus flavus</name>
    <dbReference type="NCBI Taxonomy" id="640084"/>
    <lineage>
        <taxon>Bacteria</taxon>
        <taxon>Pseudomonadati</taxon>
        <taxon>Pseudomonadota</taxon>
        <taxon>Betaproteobacteria</taxon>
        <taxon>Nitrosomonadales</taxon>
        <taxon>Methylophilaceae</taxon>
        <taxon>Methylophilus</taxon>
    </lineage>
</organism>